<evidence type="ECO:0000256" key="10">
    <source>
        <dbReference type="SAM" id="MobiDB-lite"/>
    </source>
</evidence>
<keyword evidence="7" id="KW-0949">S-adenosyl-L-methionine</keyword>
<dbReference type="GO" id="GO:0018064">
    <property type="term" value="F:protein-L-histidine N-tele-methyltransferase activity"/>
    <property type="evidence" value="ECO:0007669"/>
    <property type="project" value="UniProtKB-EC"/>
</dbReference>
<evidence type="ECO:0000256" key="8">
    <source>
        <dbReference type="ARBA" id="ARBA00023242"/>
    </source>
</evidence>
<evidence type="ECO:0000313" key="12">
    <source>
        <dbReference type="Proteomes" id="UP000018201"/>
    </source>
</evidence>
<evidence type="ECO:0000256" key="1">
    <source>
        <dbReference type="ARBA" id="ARBA00004123"/>
    </source>
</evidence>
<dbReference type="VEuPathDB" id="ToxoDB:EPH_0013430"/>
<feature type="region of interest" description="Disordered" evidence="10">
    <location>
        <begin position="179"/>
        <end position="200"/>
    </location>
</feature>
<dbReference type="CDD" id="cd02440">
    <property type="entry name" value="AdoMet_MTases"/>
    <property type="match status" value="1"/>
</dbReference>
<comment type="similarity">
    <text evidence="9">Belongs to the methyltransferase superfamily. METTL18 family.</text>
</comment>
<feature type="compositionally biased region" description="Polar residues" evidence="10">
    <location>
        <begin position="183"/>
        <end position="193"/>
    </location>
</feature>
<comment type="subcellular location">
    <subcellularLocation>
        <location evidence="2">Cytoplasm</location>
    </subcellularLocation>
    <subcellularLocation>
        <location evidence="1">Nucleus</location>
    </subcellularLocation>
</comment>
<dbReference type="GO" id="GO:0005737">
    <property type="term" value="C:cytoplasm"/>
    <property type="evidence" value="ECO:0007669"/>
    <property type="project" value="UniProtKB-SubCell"/>
</dbReference>
<dbReference type="AlphaFoldDB" id="U6GX30"/>
<reference evidence="11" key="1">
    <citation type="submission" date="2013-10" db="EMBL/GenBank/DDBJ databases">
        <title>Genomic analysis of the causative agents of coccidiosis in chickens.</title>
        <authorList>
            <person name="Reid A.J."/>
            <person name="Blake D."/>
            <person name="Billington K."/>
            <person name="Browne H."/>
            <person name="Dunn M."/>
            <person name="Hung S."/>
            <person name="Kawahara F."/>
            <person name="Miranda-Saavedra D."/>
            <person name="Mourier T."/>
            <person name="Nagra H."/>
            <person name="Otto T.D."/>
            <person name="Rawlings N."/>
            <person name="Sanchez A."/>
            <person name="Sanders M."/>
            <person name="Subramaniam C."/>
            <person name="Tay Y."/>
            <person name="Dear P."/>
            <person name="Doerig C."/>
            <person name="Gruber A."/>
            <person name="Parkinson J."/>
            <person name="Shirley M."/>
            <person name="Wan K.L."/>
            <person name="Berriman M."/>
            <person name="Tomley F."/>
            <person name="Pain A."/>
        </authorList>
    </citation>
    <scope>NUCLEOTIDE SEQUENCE [LARGE SCALE GENOMIC DNA]</scope>
    <source>
        <strain evidence="11">Houghton</strain>
    </source>
</reference>
<organism evidence="11 12">
    <name type="scientific">Eimeria praecox</name>
    <dbReference type="NCBI Taxonomy" id="51316"/>
    <lineage>
        <taxon>Eukaryota</taxon>
        <taxon>Sar</taxon>
        <taxon>Alveolata</taxon>
        <taxon>Apicomplexa</taxon>
        <taxon>Conoidasida</taxon>
        <taxon>Coccidia</taxon>
        <taxon>Eucoccidiorida</taxon>
        <taxon>Eimeriorina</taxon>
        <taxon>Eimeriidae</taxon>
        <taxon>Eimeria</taxon>
    </lineage>
</organism>
<gene>
    <name evidence="11" type="ORF">EPH_0013430</name>
</gene>
<evidence type="ECO:0000256" key="5">
    <source>
        <dbReference type="ARBA" id="ARBA00022603"/>
    </source>
</evidence>
<dbReference type="OrthoDB" id="1723750at2759"/>
<reference evidence="11" key="2">
    <citation type="submission" date="2013-10" db="EMBL/GenBank/DDBJ databases">
        <authorList>
            <person name="Aslett M."/>
        </authorList>
    </citation>
    <scope>NUCLEOTIDE SEQUENCE [LARGE SCALE GENOMIC DNA]</scope>
    <source>
        <strain evidence="11">Houghton</strain>
    </source>
</reference>
<keyword evidence="4" id="KW-0963">Cytoplasm</keyword>
<evidence type="ECO:0000256" key="6">
    <source>
        <dbReference type="ARBA" id="ARBA00022679"/>
    </source>
</evidence>
<protein>
    <recommendedName>
        <fullName evidence="3">protein-histidine N-methyltransferase</fullName>
        <ecNumber evidence="3">2.1.1.85</ecNumber>
    </recommendedName>
</protein>
<dbReference type="InterPro" id="IPR019410">
    <property type="entry name" value="Methyltransf_16"/>
</dbReference>
<accession>U6GX30</accession>
<keyword evidence="5" id="KW-0489">Methyltransferase</keyword>
<dbReference type="InterPro" id="IPR029063">
    <property type="entry name" value="SAM-dependent_MTases_sf"/>
</dbReference>
<dbReference type="Proteomes" id="UP000018201">
    <property type="component" value="Unassembled WGS sequence"/>
</dbReference>
<keyword evidence="8" id="KW-0539">Nucleus</keyword>
<sequence length="319" mass="34723">MCPFLSVKKGEYEGGFSIWECTWDLLGFLQKSDKREVNEVLSLVTCGHVLDLGCGHGLLGIWALKTGAPAVVFQDLNENVLKQATRWNILKNTENSILGSAAPHQHQLSACFDDASPLAKAARFGDLGAGSIDDAGNSMESEGNGQRKDGRALCLAASWEKYPKIHCSCQGAKPKATAEIKTTEGTPEGQNETVQEKDGSLATGIAETDMTGETLRQPNAREIGFSVIFCSEGIYREETFEPLAAIFKRLLHKDGIALVASKRYYFGIGGGSLAFMSFLREKYSDALSVEVADSFRSANSNNFRDVLLIRKKDKPDAQV</sequence>
<dbReference type="EMBL" id="HG693080">
    <property type="protein sequence ID" value="CDI84831.1"/>
    <property type="molecule type" value="Genomic_DNA"/>
</dbReference>
<evidence type="ECO:0000256" key="4">
    <source>
        <dbReference type="ARBA" id="ARBA00022490"/>
    </source>
</evidence>
<dbReference type="PANTHER" id="PTHR14614">
    <property type="entry name" value="HEPATOCELLULAR CARCINOMA-ASSOCIATED ANTIGEN"/>
    <property type="match status" value="1"/>
</dbReference>
<keyword evidence="6" id="KW-0808">Transferase</keyword>
<dbReference type="Gene3D" id="3.40.50.150">
    <property type="entry name" value="Vaccinia Virus protein VP39"/>
    <property type="match status" value="1"/>
</dbReference>
<evidence type="ECO:0000313" key="11">
    <source>
        <dbReference type="EMBL" id="CDI84831.1"/>
    </source>
</evidence>
<dbReference type="PANTHER" id="PTHR14614:SF39">
    <property type="entry name" value="HISTIDINE PROTEIN METHYLTRANSFERASE 1 HOMOLOG"/>
    <property type="match status" value="1"/>
</dbReference>
<dbReference type="SUPFAM" id="SSF53335">
    <property type="entry name" value="S-adenosyl-L-methionine-dependent methyltransferases"/>
    <property type="match status" value="2"/>
</dbReference>
<keyword evidence="12" id="KW-1185">Reference proteome</keyword>
<evidence type="ECO:0000256" key="3">
    <source>
        <dbReference type="ARBA" id="ARBA00012533"/>
    </source>
</evidence>
<proteinExistence type="inferred from homology"/>
<dbReference type="Pfam" id="PF06325">
    <property type="entry name" value="PrmA"/>
    <property type="match status" value="1"/>
</dbReference>
<dbReference type="GO" id="GO:0005634">
    <property type="term" value="C:nucleus"/>
    <property type="evidence" value="ECO:0007669"/>
    <property type="project" value="UniProtKB-SubCell"/>
</dbReference>
<evidence type="ECO:0000256" key="2">
    <source>
        <dbReference type="ARBA" id="ARBA00004496"/>
    </source>
</evidence>
<evidence type="ECO:0000256" key="7">
    <source>
        <dbReference type="ARBA" id="ARBA00022691"/>
    </source>
</evidence>
<name>U6GX30_9EIME</name>
<dbReference type="GO" id="GO:0032259">
    <property type="term" value="P:methylation"/>
    <property type="evidence" value="ECO:0007669"/>
    <property type="project" value="UniProtKB-KW"/>
</dbReference>
<dbReference type="EC" id="2.1.1.85" evidence="3"/>
<evidence type="ECO:0000256" key="9">
    <source>
        <dbReference type="ARBA" id="ARBA00038126"/>
    </source>
</evidence>